<keyword evidence="11" id="KW-1185">Reference proteome</keyword>
<dbReference type="Pfam" id="PF00909">
    <property type="entry name" value="Ammonium_transp"/>
    <property type="match status" value="1"/>
</dbReference>
<dbReference type="PANTHER" id="PTHR43029">
    <property type="entry name" value="AMMONIUM TRANSPORTER MEP2"/>
    <property type="match status" value="1"/>
</dbReference>
<evidence type="ECO:0000256" key="7">
    <source>
        <dbReference type="ARBA" id="ARBA00023177"/>
    </source>
</evidence>
<organism evidence="10 11">
    <name type="scientific">Candidatus Methylacidiphilum fumarolicum</name>
    <dbReference type="NCBI Taxonomy" id="591154"/>
    <lineage>
        <taxon>Bacteria</taxon>
        <taxon>Pseudomonadati</taxon>
        <taxon>Verrucomicrobiota</taxon>
        <taxon>Methylacidiphilae</taxon>
        <taxon>Methylacidiphilales</taxon>
        <taxon>Methylacidiphilaceae</taxon>
        <taxon>Methylacidiphilum (ex Ratnadevi et al. 2023)</taxon>
    </lineage>
</organism>
<gene>
    <name evidence="10" type="ORF">MFUM_1280</name>
</gene>
<evidence type="ECO:0000256" key="1">
    <source>
        <dbReference type="ARBA" id="ARBA00004141"/>
    </source>
</evidence>
<evidence type="ECO:0000256" key="3">
    <source>
        <dbReference type="ARBA" id="ARBA00022448"/>
    </source>
</evidence>
<name>A0ABM9ID73_9BACT</name>
<keyword evidence="7" id="KW-0924">Ammonia transport</keyword>
<evidence type="ECO:0000256" key="8">
    <source>
        <dbReference type="SAM" id="Phobius"/>
    </source>
</evidence>
<evidence type="ECO:0000256" key="2">
    <source>
        <dbReference type="ARBA" id="ARBA00005887"/>
    </source>
</evidence>
<evidence type="ECO:0000313" key="11">
    <source>
        <dbReference type="Proteomes" id="UP001161497"/>
    </source>
</evidence>
<comment type="subcellular location">
    <subcellularLocation>
        <location evidence="1">Membrane</location>
        <topology evidence="1">Multi-pass membrane protein</topology>
    </subcellularLocation>
</comment>
<dbReference type="SUPFAM" id="SSF111352">
    <property type="entry name" value="Ammonium transporter"/>
    <property type="match status" value="1"/>
</dbReference>
<accession>A0ABM9ID73</accession>
<dbReference type="InterPro" id="IPR001905">
    <property type="entry name" value="Ammonium_transpt"/>
</dbReference>
<feature type="transmembrane region" description="Helical" evidence="8">
    <location>
        <begin position="20"/>
        <end position="38"/>
    </location>
</feature>
<proteinExistence type="inferred from homology"/>
<reference evidence="10" key="1">
    <citation type="submission" date="2023-03" db="EMBL/GenBank/DDBJ databases">
        <authorList>
            <person name="Cremers G."/>
            <person name="Picone N."/>
        </authorList>
    </citation>
    <scope>NUCLEOTIDE SEQUENCE</scope>
    <source>
        <strain evidence="10">Sample_alias</strain>
    </source>
</reference>
<evidence type="ECO:0000256" key="6">
    <source>
        <dbReference type="ARBA" id="ARBA00023136"/>
    </source>
</evidence>
<comment type="similarity">
    <text evidence="2">Belongs to the ammonia transporter channel (TC 1.A.11.2) family.</text>
</comment>
<dbReference type="PANTHER" id="PTHR43029:SF10">
    <property type="entry name" value="AMMONIUM TRANSPORTER MEP2"/>
    <property type="match status" value="1"/>
</dbReference>
<evidence type="ECO:0000259" key="9">
    <source>
        <dbReference type="Pfam" id="PF00909"/>
    </source>
</evidence>
<evidence type="ECO:0000256" key="4">
    <source>
        <dbReference type="ARBA" id="ARBA00022692"/>
    </source>
</evidence>
<evidence type="ECO:0000256" key="5">
    <source>
        <dbReference type="ARBA" id="ARBA00022989"/>
    </source>
</evidence>
<dbReference type="InterPro" id="IPR024041">
    <property type="entry name" value="NH4_transpt_AmtB-like_dom"/>
</dbReference>
<dbReference type="EMBL" id="OX458932">
    <property type="protein sequence ID" value="CAI9085636.1"/>
    <property type="molecule type" value="Genomic_DNA"/>
</dbReference>
<feature type="transmembrane region" description="Helical" evidence="8">
    <location>
        <begin position="88"/>
        <end position="109"/>
    </location>
</feature>
<keyword evidence="3" id="KW-0813">Transport</keyword>
<keyword evidence="4 8" id="KW-0812">Transmembrane</keyword>
<dbReference type="InterPro" id="IPR029020">
    <property type="entry name" value="Ammonium/urea_transptr"/>
</dbReference>
<keyword evidence="5 8" id="KW-1133">Transmembrane helix</keyword>
<protein>
    <recommendedName>
        <fullName evidence="9">Ammonium transporter AmtB-like domain-containing protein</fullName>
    </recommendedName>
</protein>
<feature type="domain" description="Ammonium transporter AmtB-like" evidence="9">
    <location>
        <begin position="88"/>
        <end position="141"/>
    </location>
</feature>
<feature type="transmembrane region" description="Helical" evidence="8">
    <location>
        <begin position="121"/>
        <end position="139"/>
    </location>
</feature>
<sequence length="150" mass="16047">MQNPSSVVIIDRSHPRMEAFIFLGILAAILLIAMGIAFTHKQSPAAAAQATSPPPTLEQRVADLEAYITNSGPSGSKIAGSSGPRHNAWLLISTALALFMTLPGLALFYGGLVRSKNILSVLAQCLGITGLVTVLWWAIGYRGLHWYEAF</sequence>
<keyword evidence="6 8" id="KW-0472">Membrane</keyword>
<dbReference type="Gene3D" id="1.10.3430.10">
    <property type="entry name" value="Ammonium transporter AmtB like domains"/>
    <property type="match status" value="1"/>
</dbReference>
<evidence type="ECO:0000313" key="10">
    <source>
        <dbReference type="EMBL" id="CAI9085636.1"/>
    </source>
</evidence>
<dbReference type="Proteomes" id="UP001161497">
    <property type="component" value="Chromosome"/>
</dbReference>